<dbReference type="PROSITE" id="PS50249">
    <property type="entry name" value="MPN"/>
    <property type="match status" value="1"/>
</dbReference>
<evidence type="ECO:0000256" key="1">
    <source>
        <dbReference type="ARBA" id="ARBA00007074"/>
    </source>
</evidence>
<dbReference type="InterPro" id="IPR000064">
    <property type="entry name" value="NLP_P60_dom"/>
</dbReference>
<dbReference type="SUPFAM" id="SSF54001">
    <property type="entry name" value="Cysteine proteinases"/>
    <property type="match status" value="1"/>
</dbReference>
<dbReference type="InterPro" id="IPR051929">
    <property type="entry name" value="VirAsm_ModProt"/>
</dbReference>
<dbReference type="GO" id="GO:0008270">
    <property type="term" value="F:zinc ion binding"/>
    <property type="evidence" value="ECO:0007669"/>
    <property type="project" value="TreeGrafter"/>
</dbReference>
<evidence type="ECO:0000256" key="6">
    <source>
        <dbReference type="ARBA" id="ARBA00022833"/>
    </source>
</evidence>
<keyword evidence="4" id="KW-0378">Hydrolase</keyword>
<feature type="domain" description="MPN" evidence="8">
    <location>
        <begin position="1"/>
        <end position="120"/>
    </location>
</feature>
<dbReference type="Pfam" id="PF14464">
    <property type="entry name" value="Prok-JAB"/>
    <property type="match status" value="1"/>
</dbReference>
<evidence type="ECO:0000313" key="9">
    <source>
        <dbReference type="EMBL" id="SEJ31458.1"/>
    </source>
</evidence>
<dbReference type="CDD" id="cd08073">
    <property type="entry name" value="MPN_NLPC_P60"/>
    <property type="match status" value="1"/>
</dbReference>
<dbReference type="RefSeq" id="WP_090734042.1">
    <property type="nucleotide sequence ID" value="NZ_FNYQ01000076.1"/>
</dbReference>
<name>A0A1H6XQV5_9GAMM</name>
<dbReference type="EMBL" id="FNYQ01000076">
    <property type="protein sequence ID" value="SEJ31458.1"/>
    <property type="molecule type" value="Genomic_DNA"/>
</dbReference>
<evidence type="ECO:0000256" key="3">
    <source>
        <dbReference type="ARBA" id="ARBA00022723"/>
    </source>
</evidence>
<dbReference type="InterPro" id="IPR038765">
    <property type="entry name" value="Papain-like_cys_pep_sf"/>
</dbReference>
<dbReference type="SMART" id="SM00232">
    <property type="entry name" value="JAB_MPN"/>
    <property type="match status" value="1"/>
</dbReference>
<evidence type="ECO:0000256" key="5">
    <source>
        <dbReference type="ARBA" id="ARBA00022807"/>
    </source>
</evidence>
<sequence>MEQHLIDAIRAHAAAEYPAECCGLVVQIDGRPQYIPCRNISSEPGDHFELAPEDYAAAEDLGEIVGIVHSHPDATSRASPADVALCNAGEVPWFILSWPEGDLNTIHPAPVPLLGREFVHGVQDCWQVCADWYRREWGLEFPQYDRADRWWEDTQGESLYEARYGAAGFYRVDAPQCGDMLVMRIGRTVHPNHAGIYLGSNPALSGEAAQVFGPGPFLLHHLYGRRSEIIVLGGQWLERTALILRHKDARQPA</sequence>
<dbReference type="GO" id="GO:0000502">
    <property type="term" value="C:proteasome complex"/>
    <property type="evidence" value="ECO:0007669"/>
    <property type="project" value="UniProtKB-KW"/>
</dbReference>
<evidence type="ECO:0000256" key="4">
    <source>
        <dbReference type="ARBA" id="ARBA00022801"/>
    </source>
</evidence>
<evidence type="ECO:0000256" key="2">
    <source>
        <dbReference type="ARBA" id="ARBA00022670"/>
    </source>
</evidence>
<proteinExistence type="inferred from homology"/>
<dbReference type="PANTHER" id="PTHR34858">
    <property type="entry name" value="CYSO-CYSTEINE PEPTIDASE"/>
    <property type="match status" value="1"/>
</dbReference>
<dbReference type="Gene3D" id="3.40.140.10">
    <property type="entry name" value="Cytidine Deaminase, domain 2"/>
    <property type="match status" value="1"/>
</dbReference>
<evidence type="ECO:0000259" key="8">
    <source>
        <dbReference type="PROSITE" id="PS50249"/>
    </source>
</evidence>
<gene>
    <name evidence="9" type="ORF">SAMN04244572_03506</name>
</gene>
<dbReference type="Proteomes" id="UP000199250">
    <property type="component" value="Unassembled WGS sequence"/>
</dbReference>
<dbReference type="GO" id="GO:0006508">
    <property type="term" value="P:proteolysis"/>
    <property type="evidence" value="ECO:0007669"/>
    <property type="project" value="UniProtKB-KW"/>
</dbReference>
<keyword evidence="9" id="KW-0647">Proteasome</keyword>
<reference evidence="9 10" key="1">
    <citation type="submission" date="2016-10" db="EMBL/GenBank/DDBJ databases">
        <authorList>
            <person name="de Groot N.N."/>
        </authorList>
    </citation>
    <scope>NUCLEOTIDE SEQUENCE [LARGE SCALE GENOMIC DNA]</scope>
    <source>
        <strain evidence="9 10">DSM 373</strain>
    </source>
</reference>
<dbReference type="OrthoDB" id="1494599at2"/>
<dbReference type="Gene3D" id="3.90.1720.10">
    <property type="entry name" value="endopeptidase domain like (from Nostoc punctiforme)"/>
    <property type="match status" value="1"/>
</dbReference>
<dbReference type="AlphaFoldDB" id="A0A1H6XQV5"/>
<dbReference type="GO" id="GO:0008234">
    <property type="term" value="F:cysteine-type peptidase activity"/>
    <property type="evidence" value="ECO:0007669"/>
    <property type="project" value="UniProtKB-KW"/>
</dbReference>
<dbReference type="Pfam" id="PF00877">
    <property type="entry name" value="NLPC_P60"/>
    <property type="match status" value="1"/>
</dbReference>
<organism evidence="9 10">
    <name type="scientific">Azotobacter beijerinckii</name>
    <dbReference type="NCBI Taxonomy" id="170623"/>
    <lineage>
        <taxon>Bacteria</taxon>
        <taxon>Pseudomonadati</taxon>
        <taxon>Pseudomonadota</taxon>
        <taxon>Gammaproteobacteria</taxon>
        <taxon>Pseudomonadales</taxon>
        <taxon>Pseudomonadaceae</taxon>
        <taxon>Azotobacter</taxon>
    </lineage>
</organism>
<comment type="similarity">
    <text evidence="1">Belongs to the peptidase C40 family.</text>
</comment>
<keyword evidence="5" id="KW-0788">Thiol protease</keyword>
<evidence type="ECO:0000313" key="10">
    <source>
        <dbReference type="Proteomes" id="UP000199250"/>
    </source>
</evidence>
<accession>A0A1H6XQV5</accession>
<dbReference type="InterPro" id="IPR028090">
    <property type="entry name" value="JAB_dom_prok"/>
</dbReference>
<dbReference type="InterPro" id="IPR000555">
    <property type="entry name" value="JAMM/MPN+_dom"/>
</dbReference>
<keyword evidence="3" id="KW-0479">Metal-binding</keyword>
<evidence type="ECO:0000256" key="7">
    <source>
        <dbReference type="ARBA" id="ARBA00023049"/>
    </source>
</evidence>
<dbReference type="InterPro" id="IPR037518">
    <property type="entry name" value="MPN"/>
</dbReference>
<keyword evidence="7" id="KW-0482">Metalloprotease</keyword>
<protein>
    <submittedName>
        <fullName evidence="9">Proteasome lid subunit RPN8/RPN11, contains Jab1/MPN metalloenzyme (JAMM) motif</fullName>
    </submittedName>
</protein>
<dbReference type="PANTHER" id="PTHR34858:SF1">
    <property type="entry name" value="CYSO-CYSTEINE PEPTIDASE"/>
    <property type="match status" value="1"/>
</dbReference>
<keyword evidence="6" id="KW-0862">Zinc</keyword>
<dbReference type="SUPFAM" id="SSF102712">
    <property type="entry name" value="JAB1/MPN domain"/>
    <property type="match status" value="1"/>
</dbReference>
<keyword evidence="2" id="KW-0645">Protease</keyword>
<dbReference type="GO" id="GO:0008235">
    <property type="term" value="F:metalloexopeptidase activity"/>
    <property type="evidence" value="ECO:0007669"/>
    <property type="project" value="TreeGrafter"/>
</dbReference>